<keyword evidence="3" id="KW-1185">Reference proteome</keyword>
<feature type="region of interest" description="Disordered" evidence="1">
    <location>
        <begin position="253"/>
        <end position="530"/>
    </location>
</feature>
<feature type="compositionally biased region" description="Pro residues" evidence="1">
    <location>
        <begin position="600"/>
        <end position="613"/>
    </location>
</feature>
<protein>
    <submittedName>
        <fullName evidence="2">Uncharacterized protein</fullName>
    </submittedName>
</protein>
<feature type="compositionally biased region" description="Acidic residues" evidence="1">
    <location>
        <begin position="270"/>
        <end position="289"/>
    </location>
</feature>
<feature type="compositionally biased region" description="Low complexity" evidence="1">
    <location>
        <begin position="434"/>
        <end position="449"/>
    </location>
</feature>
<name>A0AAD9Q4X9_ACRCE</name>
<evidence type="ECO:0000313" key="2">
    <source>
        <dbReference type="EMBL" id="KAK2554813.1"/>
    </source>
</evidence>
<proteinExistence type="predicted"/>
<feature type="compositionally biased region" description="Polar residues" evidence="1">
    <location>
        <begin position="561"/>
        <end position="570"/>
    </location>
</feature>
<feature type="region of interest" description="Disordered" evidence="1">
    <location>
        <begin position="543"/>
        <end position="570"/>
    </location>
</feature>
<evidence type="ECO:0000313" key="3">
    <source>
        <dbReference type="Proteomes" id="UP001249851"/>
    </source>
</evidence>
<feature type="region of interest" description="Disordered" evidence="1">
    <location>
        <begin position="594"/>
        <end position="630"/>
    </location>
</feature>
<reference evidence="2" key="1">
    <citation type="journal article" date="2023" name="G3 (Bethesda)">
        <title>Whole genome assembly and annotation of the endangered Caribbean coral Acropora cervicornis.</title>
        <authorList>
            <person name="Selwyn J.D."/>
            <person name="Vollmer S.V."/>
        </authorList>
    </citation>
    <scope>NUCLEOTIDE SEQUENCE</scope>
    <source>
        <strain evidence="2">K2</strain>
    </source>
</reference>
<reference evidence="2" key="2">
    <citation type="journal article" date="2023" name="Science">
        <title>Genomic signatures of disease resistance in endangered staghorn corals.</title>
        <authorList>
            <person name="Vollmer S.V."/>
            <person name="Selwyn J.D."/>
            <person name="Despard B.A."/>
            <person name="Roesel C.L."/>
        </authorList>
    </citation>
    <scope>NUCLEOTIDE SEQUENCE</scope>
    <source>
        <strain evidence="2">K2</strain>
    </source>
</reference>
<feature type="compositionally biased region" description="Basic and acidic residues" evidence="1">
    <location>
        <begin position="128"/>
        <end position="151"/>
    </location>
</feature>
<feature type="compositionally biased region" description="Basic and acidic residues" evidence="1">
    <location>
        <begin position="402"/>
        <end position="418"/>
    </location>
</feature>
<feature type="compositionally biased region" description="Acidic residues" evidence="1">
    <location>
        <begin position="506"/>
        <end position="515"/>
    </location>
</feature>
<feature type="compositionally biased region" description="Basic and acidic residues" evidence="1">
    <location>
        <begin position="290"/>
        <end position="310"/>
    </location>
</feature>
<feature type="compositionally biased region" description="Basic and acidic residues" evidence="1">
    <location>
        <begin position="253"/>
        <end position="269"/>
    </location>
</feature>
<dbReference type="EMBL" id="JARQWQ010000067">
    <property type="protein sequence ID" value="KAK2554813.1"/>
    <property type="molecule type" value="Genomic_DNA"/>
</dbReference>
<dbReference type="Proteomes" id="UP001249851">
    <property type="component" value="Unassembled WGS sequence"/>
</dbReference>
<comment type="caution">
    <text evidence="2">The sequence shown here is derived from an EMBL/GenBank/DDBJ whole genome shotgun (WGS) entry which is preliminary data.</text>
</comment>
<sequence>MFSSYGSRRMRRQMRSQRELKKTIKRIKAFVTICRRNESKLKKHFAFTIHSEDKIETSRCASSLTGFPLRTHFANPFIRATDDQLAKVRFEGAWKEAEEPSIQLTILPLIEETPDPPEPPDPPNSVKQRTEKYQHLPQKESNNKATPRDKWMIPGLPTPDMDSKGPNTEQKTDKDFEATPRKENAALDENFYLEDTADQIKTNQHLVNSDAERDDLRGIKRIQRELLSLLETHHHRPPDELYGNKEEYRKIQDKFKPEKVREEEQSFHEGEEDSFPNEDPELLTSETEEFSQRKETSGSRDTTTGDHLDEIAPVNIRWHVAHRRTKRNENERYKYLPIMVSKNCKKQDQDDAEIGGSHADNGKPKKNKRTWFKTKDSTNKKEKDNTTSGKNSDDQPADASEEGNHADNVEGESSRVHTMEGTSTADETLASDASPMSEPTSTSSSHQTSDVNERNVQARYPRDSLPEASVTPMQQASTSSVADANSGNSSKESCKTPVAPLNEVVIDIEDDEEVKSEDVPSKNNSSSEVLYLSGADSVTKVASDINGNTLEHDNGDESFLGSDSESPSGELIYQSSETQAKMDLMTDSDVKVKSSAVSFPAPPPMPPTQPSPPSTSKRGKTTGGRGNKEKRRVIREMEGEVHNPSFQQLIQIASSTINQNETTRDSNAKRRHKRNVIKMDAKMMKLKRTKTTFRCDIKFTRSVICGPPAVDHAKNPQMDCACYYCEKHWKRMGGPPCFNRPKPTFNTKQTVVIDGTVFMKLLGHNGHRPFVHLRPVSADAGDHLSPASARS</sequence>
<feature type="compositionally biased region" description="Polar residues" evidence="1">
    <location>
        <begin position="471"/>
        <end position="491"/>
    </location>
</feature>
<accession>A0AAD9Q4X9</accession>
<gene>
    <name evidence="2" type="ORF">P5673_023785</name>
</gene>
<organism evidence="2 3">
    <name type="scientific">Acropora cervicornis</name>
    <name type="common">Staghorn coral</name>
    <dbReference type="NCBI Taxonomy" id="6130"/>
    <lineage>
        <taxon>Eukaryota</taxon>
        <taxon>Metazoa</taxon>
        <taxon>Cnidaria</taxon>
        <taxon>Anthozoa</taxon>
        <taxon>Hexacorallia</taxon>
        <taxon>Scleractinia</taxon>
        <taxon>Astrocoeniina</taxon>
        <taxon>Acroporidae</taxon>
        <taxon>Acropora</taxon>
    </lineage>
</organism>
<feature type="compositionally biased region" description="Basic and acidic residues" evidence="1">
    <location>
        <begin position="373"/>
        <end position="385"/>
    </location>
</feature>
<dbReference type="AlphaFoldDB" id="A0AAD9Q4X9"/>
<feature type="region of interest" description="Disordered" evidence="1">
    <location>
        <begin position="111"/>
        <end position="178"/>
    </location>
</feature>
<evidence type="ECO:0000256" key="1">
    <source>
        <dbReference type="SAM" id="MobiDB-lite"/>
    </source>
</evidence>